<reference evidence="3" key="1">
    <citation type="submission" date="2017-04" db="EMBL/GenBank/DDBJ databases">
        <title>Plasmodium gonderi genome.</title>
        <authorList>
            <person name="Arisue N."/>
            <person name="Honma H."/>
            <person name="Kawai S."/>
            <person name="Tougan T."/>
            <person name="Tanabe K."/>
            <person name="Horii T."/>
        </authorList>
    </citation>
    <scope>NUCLEOTIDE SEQUENCE [LARGE SCALE GENOMIC DNA]</scope>
    <source>
        <strain evidence="3">ATCC 30045</strain>
    </source>
</reference>
<dbReference type="OrthoDB" id="383226at2759"/>
<sequence length="259" mass="30682">MKRHIADNELNELPTKKMYNIFIKEANTSNCPSIEQKVKTLEKSNPGFHKVSDRIHKALCYVYKQNEENKFVIANCDYLYFWLADLVYSNLVNRKSSYTVMNSIKHFLQNSKGQDICKYDKYNNNYINENNFMDIKTLFDYTKDYDRIKNDLYRYSSYCNREYKDLLDKYKSAHNTICNTCETKSKQHSYCKDFNEFLTGKKKFELTTPACTVQISAHELEQMHNEQKKSREHNKNQADYPHGDINKSDYITSNNPSAT</sequence>
<dbReference type="RefSeq" id="XP_028546939.1">
    <property type="nucleotide sequence ID" value="XM_028691138.1"/>
</dbReference>
<dbReference type="InterPro" id="IPR008780">
    <property type="entry name" value="Plasmodium_Vir"/>
</dbReference>
<feature type="region of interest" description="Disordered" evidence="1">
    <location>
        <begin position="222"/>
        <end position="259"/>
    </location>
</feature>
<dbReference type="EMBL" id="BDQF01000248">
    <property type="protein sequence ID" value="GAW84350.1"/>
    <property type="molecule type" value="Genomic_DNA"/>
</dbReference>
<evidence type="ECO:0000256" key="1">
    <source>
        <dbReference type="SAM" id="MobiDB-lite"/>
    </source>
</evidence>
<feature type="non-terminal residue" evidence="2">
    <location>
        <position position="259"/>
    </location>
</feature>
<dbReference type="Proteomes" id="UP000195521">
    <property type="component" value="Unassembled WGS sequence"/>
</dbReference>
<feature type="compositionally biased region" description="Polar residues" evidence="1">
    <location>
        <begin position="249"/>
        <end position="259"/>
    </location>
</feature>
<accession>A0A1Y1JQ61</accession>
<name>A0A1Y1JQ61_PLAGO</name>
<evidence type="ECO:0000313" key="3">
    <source>
        <dbReference type="Proteomes" id="UP000195521"/>
    </source>
</evidence>
<dbReference type="Pfam" id="PF05795">
    <property type="entry name" value="Plasmodium_Vir"/>
    <property type="match status" value="1"/>
</dbReference>
<protein>
    <submittedName>
        <fullName evidence="2">Variable surface protein</fullName>
    </submittedName>
</protein>
<comment type="caution">
    <text evidence="2">The sequence shown here is derived from an EMBL/GenBank/DDBJ whole genome shotgun (WGS) entry which is preliminary data.</text>
</comment>
<proteinExistence type="predicted"/>
<organism evidence="2 3">
    <name type="scientific">Plasmodium gonderi</name>
    <dbReference type="NCBI Taxonomy" id="77519"/>
    <lineage>
        <taxon>Eukaryota</taxon>
        <taxon>Sar</taxon>
        <taxon>Alveolata</taxon>
        <taxon>Apicomplexa</taxon>
        <taxon>Aconoidasida</taxon>
        <taxon>Haemosporida</taxon>
        <taxon>Plasmodiidae</taxon>
        <taxon>Plasmodium</taxon>
        <taxon>Plasmodium (Plasmodium)</taxon>
    </lineage>
</organism>
<feature type="compositionally biased region" description="Basic and acidic residues" evidence="1">
    <location>
        <begin position="222"/>
        <end position="247"/>
    </location>
</feature>
<keyword evidence="3" id="KW-1185">Reference proteome</keyword>
<evidence type="ECO:0000313" key="2">
    <source>
        <dbReference type="EMBL" id="GAW84350.1"/>
    </source>
</evidence>
<dbReference type="AlphaFoldDB" id="A0A1Y1JQ61"/>
<dbReference type="GeneID" id="39745158"/>
<gene>
    <name evidence="2" type="ORF">PGO_002495</name>
</gene>